<sequence>MSLNLVFLGRLEDVAGSGKLSVPVLPCIDAVIDSLDPSLGQALKAPRVKLAVNGILVQDTDAPVLKDGDEIAFLPPVSGG</sequence>
<gene>
    <name evidence="1" type="ORF">SAMN06295987_106129</name>
</gene>
<dbReference type="CDD" id="cd17040">
    <property type="entry name" value="Ubl_MoaD_like"/>
    <property type="match status" value="1"/>
</dbReference>
<proteinExistence type="predicted"/>
<dbReference type="SUPFAM" id="SSF54285">
    <property type="entry name" value="MoaD/ThiS"/>
    <property type="match status" value="1"/>
</dbReference>
<dbReference type="RefSeq" id="WP_079731261.1">
    <property type="nucleotide sequence ID" value="NZ_FVZE01000006.1"/>
</dbReference>
<dbReference type="AlphaFoldDB" id="A0A1U6IGB4"/>
<dbReference type="InterPro" id="IPR012675">
    <property type="entry name" value="Beta-grasp_dom_sf"/>
</dbReference>
<reference evidence="2" key="1">
    <citation type="submission" date="2017-02" db="EMBL/GenBank/DDBJ databases">
        <authorList>
            <person name="Varghese N."/>
            <person name="Submissions S."/>
        </authorList>
    </citation>
    <scope>NUCLEOTIDE SEQUENCE [LARGE SCALE GENOMIC DNA]</scope>
    <source>
        <strain evidence="2">SM117</strain>
    </source>
</reference>
<dbReference type="InterPro" id="IPR016155">
    <property type="entry name" value="Mopterin_synth/thiamin_S_b"/>
</dbReference>
<dbReference type="Gene3D" id="3.10.20.30">
    <property type="match status" value="1"/>
</dbReference>
<dbReference type="Proteomes" id="UP000190989">
    <property type="component" value="Unassembled WGS sequence"/>
</dbReference>
<dbReference type="EMBL" id="FVZE01000006">
    <property type="protein sequence ID" value="SLK07022.1"/>
    <property type="molecule type" value="Genomic_DNA"/>
</dbReference>
<evidence type="ECO:0000313" key="2">
    <source>
        <dbReference type="Proteomes" id="UP000190989"/>
    </source>
</evidence>
<dbReference type="InterPro" id="IPR003749">
    <property type="entry name" value="ThiS/MoaD-like"/>
</dbReference>
<dbReference type="STRING" id="428990.SAMN06295987_106129"/>
<protein>
    <submittedName>
        <fullName evidence="1">Molybdopterin synthase sulfur carrier subunit</fullName>
    </submittedName>
</protein>
<accession>A0A1U6IGB4</accession>
<organism evidence="1 2">
    <name type="scientific">Novosphingobium mathurense</name>
    <dbReference type="NCBI Taxonomy" id="428990"/>
    <lineage>
        <taxon>Bacteria</taxon>
        <taxon>Pseudomonadati</taxon>
        <taxon>Pseudomonadota</taxon>
        <taxon>Alphaproteobacteria</taxon>
        <taxon>Sphingomonadales</taxon>
        <taxon>Sphingomonadaceae</taxon>
        <taxon>Novosphingobium</taxon>
    </lineage>
</organism>
<name>A0A1U6IGB4_9SPHN</name>
<keyword evidence="2" id="KW-1185">Reference proteome</keyword>
<evidence type="ECO:0000313" key="1">
    <source>
        <dbReference type="EMBL" id="SLK07022.1"/>
    </source>
</evidence>
<dbReference type="Pfam" id="PF02597">
    <property type="entry name" value="ThiS"/>
    <property type="match status" value="1"/>
</dbReference>